<keyword evidence="6" id="KW-1133">Transmembrane helix</keyword>
<dbReference type="AlphaFoldDB" id="A0A0M0K9B5"/>
<evidence type="ECO:0000256" key="1">
    <source>
        <dbReference type="ARBA" id="ARBA00022741"/>
    </source>
</evidence>
<dbReference type="InterPro" id="IPR051681">
    <property type="entry name" value="Ser/Thr_Kinases-Pseudokinases"/>
</dbReference>
<keyword evidence="8" id="KW-0418">Kinase</keyword>
<feature type="transmembrane region" description="Helical" evidence="6">
    <location>
        <begin position="265"/>
        <end position="286"/>
    </location>
</feature>
<dbReference type="Gene3D" id="3.30.200.20">
    <property type="entry name" value="Phosphorylase Kinase, domain 1"/>
    <property type="match status" value="1"/>
</dbReference>
<dbReference type="InterPro" id="IPR000719">
    <property type="entry name" value="Prot_kinase_dom"/>
</dbReference>
<dbReference type="PROSITE" id="PS00086">
    <property type="entry name" value="CYTOCHROME_P450"/>
    <property type="match status" value="1"/>
</dbReference>
<comment type="cofactor">
    <cofactor evidence="5">
        <name>heme</name>
        <dbReference type="ChEBI" id="CHEBI:30413"/>
    </cofactor>
</comment>
<dbReference type="SUPFAM" id="SSF56112">
    <property type="entry name" value="Protein kinase-like (PK-like)"/>
    <property type="match status" value="1"/>
</dbReference>
<evidence type="ECO:0000313" key="8">
    <source>
        <dbReference type="EMBL" id="KOO34968.1"/>
    </source>
</evidence>
<organism evidence="8 9">
    <name type="scientific">Chrysochromulina tobinii</name>
    <dbReference type="NCBI Taxonomy" id="1460289"/>
    <lineage>
        <taxon>Eukaryota</taxon>
        <taxon>Haptista</taxon>
        <taxon>Haptophyta</taxon>
        <taxon>Prymnesiophyceae</taxon>
        <taxon>Prymnesiales</taxon>
        <taxon>Chrysochromulinaceae</taxon>
        <taxon>Chrysochromulina</taxon>
    </lineage>
</organism>
<dbReference type="OrthoDB" id="339325at2759"/>
<evidence type="ECO:0000256" key="5">
    <source>
        <dbReference type="PIRSR" id="PIRSR602401-1"/>
    </source>
</evidence>
<feature type="active site" description="Proton acceptor" evidence="3">
    <location>
        <position position="554"/>
    </location>
</feature>
<dbReference type="Pfam" id="PF00067">
    <property type="entry name" value="p450"/>
    <property type="match status" value="1"/>
</dbReference>
<dbReference type="InterPro" id="IPR001245">
    <property type="entry name" value="Ser-Thr/Tyr_kinase_cat_dom"/>
</dbReference>
<gene>
    <name evidence="8" type="ORF">Ctob_009509</name>
</gene>
<keyword evidence="4" id="KW-0460">Magnesium</keyword>
<feature type="domain" description="Protein kinase" evidence="7">
    <location>
        <begin position="436"/>
        <end position="689"/>
    </location>
</feature>
<accession>A0A0M0K9B5</accession>
<dbReference type="InterPro" id="IPR011009">
    <property type="entry name" value="Kinase-like_dom_sf"/>
</dbReference>
<dbReference type="GO" id="GO:0005506">
    <property type="term" value="F:iron ion binding"/>
    <property type="evidence" value="ECO:0007669"/>
    <property type="project" value="InterPro"/>
</dbReference>
<dbReference type="InterPro" id="IPR002401">
    <property type="entry name" value="Cyt_P450_E_grp-I"/>
</dbReference>
<sequence>MAPSAEHGDSVTRLEKEEVADVVRDVLVAGAVWEAPNAFMPERFVDGHEPQERGAQAARAQLASFGSGPRSCVGQQLALTLASLTLAHMMAASTFRNYTIGPGYCLLTWSIYEGQDRLDVPMLEVVSHVLLVMSILSVLVLIWFRKRPTKDLLLQDSWGTVRVSDCAIRLYNFVGMADLLMAILTLLLMTAPIPHEDDFAHWVYTSRGLLDNLPWLCCLHNRLPTRVGLLRTTLLLATLIGVRACAVFGEPALNDYLFSFAPTELAMYANVSFAVLYAILLLLTLSGRCRPLRPQCRLWLLFLAVCYMCSTLGYFLFRIFAIDPTTAMWIGELGLFLYVLLFAPALYASFLLERAHWTRSTNSWAGMPSLEPTNAPLLAGGLVSTTPPSPGAAGAALTVAVAAGQARKALRPSDVQSAQMLRAALEGVRVIPFTELKLHELIGTGGFADLRTLPRERKALEGFCKEIALMQRLQHPNVLSLVGVSITSSGQLSVITDYLMRGSVFQLLHPTPTPAGQLAIGVPLPRVLAMCMMGDCARGMGYLHSLSPSIIHRDLKSQNLLVAPDFSVQVADFGLSRECLHQAAMTRVGSVQWAAPEVLLGQSYSHKCDLWSFGVVCWEVLTARVPFDGMSPATVATQVAMEGMRLPVPPGVSIRLLRLIARCWSEQPEHRPEFGTLEVELQGVVNELLDEEGRAVAKASTQV</sequence>
<evidence type="ECO:0000259" key="7">
    <source>
        <dbReference type="PROSITE" id="PS50011"/>
    </source>
</evidence>
<keyword evidence="5" id="KW-0349">Heme</keyword>
<feature type="transmembrane region" description="Helical" evidence="6">
    <location>
        <begin position="333"/>
        <end position="352"/>
    </location>
</feature>
<dbReference type="SMART" id="SM00220">
    <property type="entry name" value="S_TKc"/>
    <property type="match status" value="1"/>
</dbReference>
<evidence type="ECO:0000256" key="2">
    <source>
        <dbReference type="ARBA" id="ARBA00022840"/>
    </source>
</evidence>
<dbReference type="Gene3D" id="1.10.630.10">
    <property type="entry name" value="Cytochrome P450"/>
    <property type="match status" value="1"/>
</dbReference>
<dbReference type="GO" id="GO:0004674">
    <property type="term" value="F:protein serine/threonine kinase activity"/>
    <property type="evidence" value="ECO:0007669"/>
    <property type="project" value="TreeGrafter"/>
</dbReference>
<evidence type="ECO:0000313" key="9">
    <source>
        <dbReference type="Proteomes" id="UP000037460"/>
    </source>
</evidence>
<dbReference type="PRINTS" id="PR00463">
    <property type="entry name" value="EP450I"/>
</dbReference>
<dbReference type="EMBL" id="JWZX01001029">
    <property type="protein sequence ID" value="KOO34968.1"/>
    <property type="molecule type" value="Genomic_DNA"/>
</dbReference>
<dbReference type="InterPro" id="IPR036396">
    <property type="entry name" value="Cyt_P450_sf"/>
</dbReference>
<keyword evidence="9" id="KW-1185">Reference proteome</keyword>
<evidence type="ECO:0000256" key="6">
    <source>
        <dbReference type="SAM" id="Phobius"/>
    </source>
</evidence>
<keyword evidence="5" id="KW-0408">Iron</keyword>
<reference evidence="9" key="1">
    <citation type="journal article" date="2015" name="PLoS Genet.">
        <title>Genome Sequence and Transcriptome Analyses of Chrysochromulina tobin: Metabolic Tools for Enhanced Algal Fitness in the Prominent Order Prymnesiales (Haptophyceae).</title>
        <authorList>
            <person name="Hovde B.T."/>
            <person name="Deodato C.R."/>
            <person name="Hunsperger H.M."/>
            <person name="Ryken S.A."/>
            <person name="Yost W."/>
            <person name="Jha R.K."/>
            <person name="Patterson J."/>
            <person name="Monnat R.J. Jr."/>
            <person name="Barlow S.B."/>
            <person name="Starkenburg S.R."/>
            <person name="Cattolico R.A."/>
        </authorList>
    </citation>
    <scope>NUCLEOTIDE SEQUENCE</scope>
    <source>
        <strain evidence="9">CCMP291</strain>
    </source>
</reference>
<dbReference type="InterPro" id="IPR008271">
    <property type="entry name" value="Ser/Thr_kinase_AS"/>
</dbReference>
<feature type="binding site" evidence="4">
    <location>
        <position position="572"/>
    </location>
    <ligand>
        <name>Mg(2+)</name>
        <dbReference type="ChEBI" id="CHEBI:18420"/>
    </ligand>
</feature>
<proteinExistence type="predicted"/>
<evidence type="ECO:0000256" key="3">
    <source>
        <dbReference type="PIRSR" id="PIRSR000615-1"/>
    </source>
</evidence>
<feature type="transmembrane region" description="Helical" evidence="6">
    <location>
        <begin position="298"/>
        <end position="321"/>
    </location>
</feature>
<dbReference type="PANTHER" id="PTHR44329">
    <property type="entry name" value="SERINE/THREONINE-PROTEIN KINASE TNNI3K-RELATED"/>
    <property type="match status" value="1"/>
</dbReference>
<keyword evidence="8" id="KW-0808">Transferase</keyword>
<name>A0A0M0K9B5_9EUKA</name>
<dbReference type="PRINTS" id="PR00109">
    <property type="entry name" value="TYRKINASE"/>
</dbReference>
<feature type="transmembrane region" description="Helical" evidence="6">
    <location>
        <begin position="170"/>
        <end position="193"/>
    </location>
</feature>
<feature type="binding site" description="axial binding residue" evidence="5">
    <location>
        <position position="72"/>
    </location>
    <ligand>
        <name>heme</name>
        <dbReference type="ChEBI" id="CHEBI:30413"/>
    </ligand>
    <ligandPart>
        <name>Fe</name>
        <dbReference type="ChEBI" id="CHEBI:18248"/>
    </ligandPart>
</feature>
<keyword evidence="1" id="KW-0547">Nucleotide-binding</keyword>
<dbReference type="Pfam" id="PF07714">
    <property type="entry name" value="PK_Tyr_Ser-Thr"/>
    <property type="match status" value="1"/>
</dbReference>
<keyword evidence="4" id="KW-0479">Metal-binding</keyword>
<dbReference type="PROSITE" id="PS50011">
    <property type="entry name" value="PROTEIN_KINASE_DOM"/>
    <property type="match status" value="1"/>
</dbReference>
<dbReference type="SUPFAM" id="SSF48264">
    <property type="entry name" value="Cytochrome P450"/>
    <property type="match status" value="1"/>
</dbReference>
<dbReference type="GO" id="GO:0004497">
    <property type="term" value="F:monooxygenase activity"/>
    <property type="evidence" value="ECO:0007669"/>
    <property type="project" value="InterPro"/>
</dbReference>
<comment type="caution">
    <text evidence="8">The sequence shown here is derived from an EMBL/GenBank/DDBJ whole genome shotgun (WGS) entry which is preliminary data.</text>
</comment>
<dbReference type="Gene3D" id="1.10.510.10">
    <property type="entry name" value="Transferase(Phosphotransferase) domain 1"/>
    <property type="match status" value="1"/>
</dbReference>
<dbReference type="InterPro" id="IPR001128">
    <property type="entry name" value="Cyt_P450"/>
</dbReference>
<dbReference type="GO" id="GO:0016705">
    <property type="term" value="F:oxidoreductase activity, acting on paired donors, with incorporation or reduction of molecular oxygen"/>
    <property type="evidence" value="ECO:0007669"/>
    <property type="project" value="InterPro"/>
</dbReference>
<protein>
    <submittedName>
        <fullName evidence="8">Serine threonine protein kinase 1 ctr1</fullName>
    </submittedName>
</protein>
<feature type="binding site" evidence="4">
    <location>
        <position position="559"/>
    </location>
    <ligand>
        <name>Mg(2+)</name>
        <dbReference type="ChEBI" id="CHEBI:18420"/>
    </ligand>
</feature>
<evidence type="ECO:0000256" key="4">
    <source>
        <dbReference type="PIRSR" id="PIRSR000615-3"/>
    </source>
</evidence>
<dbReference type="GO" id="GO:0020037">
    <property type="term" value="F:heme binding"/>
    <property type="evidence" value="ECO:0007669"/>
    <property type="project" value="InterPro"/>
</dbReference>
<keyword evidence="2" id="KW-0067">ATP-binding</keyword>
<dbReference type="Proteomes" id="UP000037460">
    <property type="component" value="Unassembled WGS sequence"/>
</dbReference>
<dbReference type="PROSITE" id="PS00108">
    <property type="entry name" value="PROTEIN_KINASE_ST"/>
    <property type="match status" value="1"/>
</dbReference>
<dbReference type="PANTHER" id="PTHR44329:SF298">
    <property type="entry name" value="MIXED LINEAGE KINASE DOMAIN-LIKE PROTEIN"/>
    <property type="match status" value="1"/>
</dbReference>
<dbReference type="InterPro" id="IPR017972">
    <property type="entry name" value="Cyt_P450_CS"/>
</dbReference>
<dbReference type="GO" id="GO:0005524">
    <property type="term" value="F:ATP binding"/>
    <property type="evidence" value="ECO:0007669"/>
    <property type="project" value="UniProtKB-KW"/>
</dbReference>
<keyword evidence="6" id="KW-0812">Transmembrane</keyword>
<feature type="transmembrane region" description="Helical" evidence="6">
    <location>
        <begin position="125"/>
        <end position="144"/>
    </location>
</feature>
<keyword evidence="6" id="KW-0472">Membrane</keyword>
<dbReference type="CDD" id="cd13999">
    <property type="entry name" value="STKc_MAP3K-like"/>
    <property type="match status" value="1"/>
</dbReference>